<evidence type="ECO:0000313" key="3">
    <source>
        <dbReference type="Proteomes" id="UP000265520"/>
    </source>
</evidence>
<dbReference type="PRINTS" id="PR00597">
    <property type="entry name" value="GELSOLIN"/>
</dbReference>
<name>A0A392PXB9_9FABA</name>
<dbReference type="PANTHER" id="PTHR11977:SF51">
    <property type="entry name" value="PROTEIN FLIGHTLESS-1 HOMOLOG"/>
    <property type="match status" value="1"/>
</dbReference>
<keyword evidence="3" id="KW-1185">Reference proteome</keyword>
<dbReference type="InterPro" id="IPR029006">
    <property type="entry name" value="ADF-H/Gelsolin-like_dom_sf"/>
</dbReference>
<organism evidence="2 3">
    <name type="scientific">Trifolium medium</name>
    <dbReference type="NCBI Taxonomy" id="97028"/>
    <lineage>
        <taxon>Eukaryota</taxon>
        <taxon>Viridiplantae</taxon>
        <taxon>Streptophyta</taxon>
        <taxon>Embryophyta</taxon>
        <taxon>Tracheophyta</taxon>
        <taxon>Spermatophyta</taxon>
        <taxon>Magnoliopsida</taxon>
        <taxon>eudicotyledons</taxon>
        <taxon>Gunneridae</taxon>
        <taxon>Pentapetalae</taxon>
        <taxon>rosids</taxon>
        <taxon>fabids</taxon>
        <taxon>Fabales</taxon>
        <taxon>Fabaceae</taxon>
        <taxon>Papilionoideae</taxon>
        <taxon>50 kb inversion clade</taxon>
        <taxon>NPAAA clade</taxon>
        <taxon>Hologalegina</taxon>
        <taxon>IRL clade</taxon>
        <taxon>Trifolieae</taxon>
        <taxon>Trifolium</taxon>
    </lineage>
</organism>
<dbReference type="GO" id="GO:0051015">
    <property type="term" value="F:actin filament binding"/>
    <property type="evidence" value="ECO:0007669"/>
    <property type="project" value="InterPro"/>
</dbReference>
<evidence type="ECO:0000313" key="2">
    <source>
        <dbReference type="EMBL" id="MCI16763.1"/>
    </source>
</evidence>
<comment type="caution">
    <text evidence="2">The sequence shown here is derived from an EMBL/GenBank/DDBJ whole genome shotgun (WGS) entry which is preliminary data.</text>
</comment>
<dbReference type="AlphaFoldDB" id="A0A392PXB9"/>
<dbReference type="PANTHER" id="PTHR11977">
    <property type="entry name" value="VILLIN"/>
    <property type="match status" value="1"/>
</dbReference>
<keyword evidence="1" id="KW-0677">Repeat</keyword>
<evidence type="ECO:0000256" key="1">
    <source>
        <dbReference type="ARBA" id="ARBA00022737"/>
    </source>
</evidence>
<dbReference type="InterPro" id="IPR007122">
    <property type="entry name" value="Villin/Gelsolin"/>
</dbReference>
<reference evidence="2 3" key="1">
    <citation type="journal article" date="2018" name="Front. Plant Sci.">
        <title>Red Clover (Trifolium pratense) and Zigzag Clover (T. medium) - A Picture of Genomic Similarities and Differences.</title>
        <authorList>
            <person name="Dluhosova J."/>
            <person name="Istvanek J."/>
            <person name="Nedelnik J."/>
            <person name="Repkova J."/>
        </authorList>
    </citation>
    <scope>NUCLEOTIDE SEQUENCE [LARGE SCALE GENOMIC DNA]</scope>
    <source>
        <strain evidence="3">cv. 10/8</strain>
        <tissue evidence="2">Leaf</tissue>
    </source>
</reference>
<accession>A0A392PXB9</accession>
<dbReference type="EMBL" id="LXQA010102350">
    <property type="protein sequence ID" value="MCI16763.1"/>
    <property type="molecule type" value="Genomic_DNA"/>
</dbReference>
<protein>
    <submittedName>
        <fullName evidence="2">Villin-3-like</fullName>
    </submittedName>
</protein>
<dbReference type="SUPFAM" id="SSF55753">
    <property type="entry name" value="Actin depolymerizing proteins"/>
    <property type="match status" value="1"/>
</dbReference>
<dbReference type="Proteomes" id="UP000265520">
    <property type="component" value="Unassembled WGS sequence"/>
</dbReference>
<sequence>MSNSLKGRPVQGRIYEGKESPQFVALFQPMVVLKGGLSTGYKNLITDKDLSDETYTEKSIALIRISGTSIHNNKAVQVDAV</sequence>
<dbReference type="Gene3D" id="3.40.20.10">
    <property type="entry name" value="Severin"/>
    <property type="match status" value="1"/>
</dbReference>
<dbReference type="GO" id="GO:0051014">
    <property type="term" value="P:actin filament severing"/>
    <property type="evidence" value="ECO:0007669"/>
    <property type="project" value="TreeGrafter"/>
</dbReference>
<proteinExistence type="predicted"/>
<feature type="non-terminal residue" evidence="2">
    <location>
        <position position="81"/>
    </location>
</feature>